<accession>A0A5M6IPW5</accession>
<keyword evidence="3" id="KW-1185">Reference proteome</keyword>
<feature type="compositionally biased region" description="Basic residues" evidence="1">
    <location>
        <begin position="42"/>
        <end position="55"/>
    </location>
</feature>
<protein>
    <submittedName>
        <fullName evidence="2">Uncharacterized protein</fullName>
    </submittedName>
</protein>
<reference evidence="2 3" key="1">
    <citation type="submission" date="2019-09" db="EMBL/GenBank/DDBJ databases">
        <title>Genome sequence of Rhodovastum atsumiense, a diverse member of the Acetobacteraceae family of non-sulfur purple photosynthetic bacteria.</title>
        <authorList>
            <person name="Meyer T."/>
            <person name="Kyndt J."/>
        </authorList>
    </citation>
    <scope>NUCLEOTIDE SEQUENCE [LARGE SCALE GENOMIC DNA]</scope>
    <source>
        <strain evidence="2 3">DSM 21279</strain>
    </source>
</reference>
<dbReference type="AlphaFoldDB" id="A0A5M6IPW5"/>
<dbReference type="EMBL" id="VWPK01000048">
    <property type="protein sequence ID" value="KAA5609525.1"/>
    <property type="molecule type" value="Genomic_DNA"/>
</dbReference>
<name>A0A5M6IPW5_9PROT</name>
<evidence type="ECO:0000256" key="1">
    <source>
        <dbReference type="SAM" id="MobiDB-lite"/>
    </source>
</evidence>
<organism evidence="2 3">
    <name type="scientific">Rhodovastum atsumiense</name>
    <dbReference type="NCBI Taxonomy" id="504468"/>
    <lineage>
        <taxon>Bacteria</taxon>
        <taxon>Pseudomonadati</taxon>
        <taxon>Pseudomonadota</taxon>
        <taxon>Alphaproteobacteria</taxon>
        <taxon>Acetobacterales</taxon>
        <taxon>Acetobacteraceae</taxon>
        <taxon>Rhodovastum</taxon>
    </lineage>
</organism>
<feature type="region of interest" description="Disordered" evidence="1">
    <location>
        <begin position="28"/>
        <end position="55"/>
    </location>
</feature>
<evidence type="ECO:0000313" key="2">
    <source>
        <dbReference type="EMBL" id="KAA5609525.1"/>
    </source>
</evidence>
<dbReference type="Proteomes" id="UP000325255">
    <property type="component" value="Unassembled WGS sequence"/>
</dbReference>
<proteinExistence type="predicted"/>
<sequence length="69" mass="7706">MNNTEKSSVNTEFGQMAELSELELDMVSAGNGGHEGHGGYHGGHHGGHHHGGHHGGHWPWWGWRRWDHH</sequence>
<comment type="caution">
    <text evidence="2">The sequence shown here is derived from an EMBL/GenBank/DDBJ whole genome shotgun (WGS) entry which is preliminary data.</text>
</comment>
<gene>
    <name evidence="2" type="ORF">F1189_23620</name>
</gene>
<evidence type="ECO:0000313" key="3">
    <source>
        <dbReference type="Proteomes" id="UP000325255"/>
    </source>
</evidence>